<reference evidence="2 3" key="1">
    <citation type="submission" date="2016-07" db="EMBL/GenBank/DDBJ databases">
        <title>Draft genome of the white-rot fungus Obba rivulosa 3A-2.</title>
        <authorList>
            <consortium name="DOE Joint Genome Institute"/>
            <person name="Miettinen O."/>
            <person name="Riley R."/>
            <person name="Acob R."/>
            <person name="Barry K."/>
            <person name="Cullen D."/>
            <person name="De Vries R."/>
            <person name="Hainaut M."/>
            <person name="Hatakka A."/>
            <person name="Henrissat B."/>
            <person name="Hilden K."/>
            <person name="Kuo R."/>
            <person name="Labutti K."/>
            <person name="Lipzen A."/>
            <person name="Makela M.R."/>
            <person name="Sandor L."/>
            <person name="Spatafora J.W."/>
            <person name="Grigoriev I.V."/>
            <person name="Hibbett D.S."/>
        </authorList>
    </citation>
    <scope>NUCLEOTIDE SEQUENCE [LARGE SCALE GENOMIC DNA]</scope>
    <source>
        <strain evidence="2 3">3A-2</strain>
    </source>
</reference>
<protein>
    <recommendedName>
        <fullName evidence="4">Oxidoreductase AflY</fullName>
    </recommendedName>
</protein>
<dbReference type="PANTHER" id="PTHR35870:SF1">
    <property type="entry name" value="PROTEIN, PUTATIVE (AFU_ORTHOLOGUE AFUA_5G03330)-RELATED"/>
    <property type="match status" value="1"/>
</dbReference>
<dbReference type="Proteomes" id="UP000250043">
    <property type="component" value="Unassembled WGS sequence"/>
</dbReference>
<gene>
    <name evidence="2" type="ORF">OBBRIDRAFT_798234</name>
</gene>
<dbReference type="AlphaFoldDB" id="A0A8E2ARJ0"/>
<dbReference type="GO" id="GO:0016491">
    <property type="term" value="F:oxidoreductase activity"/>
    <property type="evidence" value="ECO:0007669"/>
    <property type="project" value="UniProtKB-KW"/>
</dbReference>
<name>A0A8E2ARJ0_9APHY</name>
<organism evidence="2 3">
    <name type="scientific">Obba rivulosa</name>
    <dbReference type="NCBI Taxonomy" id="1052685"/>
    <lineage>
        <taxon>Eukaryota</taxon>
        <taxon>Fungi</taxon>
        <taxon>Dikarya</taxon>
        <taxon>Basidiomycota</taxon>
        <taxon>Agaricomycotina</taxon>
        <taxon>Agaricomycetes</taxon>
        <taxon>Polyporales</taxon>
        <taxon>Gelatoporiaceae</taxon>
        <taxon>Obba</taxon>
    </lineage>
</organism>
<dbReference type="EMBL" id="KV722587">
    <property type="protein sequence ID" value="OCH85387.1"/>
    <property type="molecule type" value="Genomic_DNA"/>
</dbReference>
<sequence length="520" mass="56821">MASSISLDKLFPVPSPPPSALSPQRLPGITHESGVAVSNLLKENHKRFHIFFNDKGFHNHISHHLLALYYLGAKSPAMRAALEEDTPMQRPFLESPGKIDDQNFHEHLGDKKYWEAYFQFFAKELLENGAGATTEKWLFSPRANIDAPAPGKPPMQMMSRFLAGVMHPLIHAGYGAEFGLLGMFAESLAMTAIQHPEVPALVPPTLFQYAKAATTDAAHATVNLITSLMPSLVLETLPGKATAPPSKGVHALTIVARILHDPQFTAEAIGLRTPEVGDDEVSLVARTCGDTFASFTDAWSADWANPEVVESKIEELIWMNVVLYGVGGWGGRQASKTGTFLADFPLMHLVTSVLFMHSLVAYLSPTSTSILLRSYFMNSLVWWVARGRPALPIREFYASTSATPAEPGAQRVQPAKGVLVPEDVSPNPWLPLLQSALMHPDDHVPKCQRALAHFAAHYGGRPEGVFRALAEVSDPQARLDGAECLDGTLFVRVAGLTADKVGWMREGQENGGWDFTGFFQ</sequence>
<evidence type="ECO:0008006" key="4">
    <source>
        <dbReference type="Google" id="ProtNLM"/>
    </source>
</evidence>
<accession>A0A8E2ARJ0</accession>
<keyword evidence="3" id="KW-1185">Reference proteome</keyword>
<keyword evidence="1" id="KW-0560">Oxidoreductase</keyword>
<dbReference type="InterPro" id="IPR025337">
    <property type="entry name" value="Questin_oxidase-like"/>
</dbReference>
<proteinExistence type="predicted"/>
<dbReference type="PANTHER" id="PTHR35870">
    <property type="entry name" value="PROTEIN, PUTATIVE (AFU_ORTHOLOGUE AFUA_5G03330)-RELATED"/>
    <property type="match status" value="1"/>
</dbReference>
<dbReference type="Pfam" id="PF14027">
    <property type="entry name" value="Questin_oxidase"/>
    <property type="match status" value="1"/>
</dbReference>
<dbReference type="OrthoDB" id="10004862at2759"/>
<evidence type="ECO:0000313" key="3">
    <source>
        <dbReference type="Proteomes" id="UP000250043"/>
    </source>
</evidence>
<evidence type="ECO:0000313" key="2">
    <source>
        <dbReference type="EMBL" id="OCH85387.1"/>
    </source>
</evidence>
<evidence type="ECO:0000256" key="1">
    <source>
        <dbReference type="ARBA" id="ARBA00023002"/>
    </source>
</evidence>